<dbReference type="AlphaFoldDB" id="A0A4Y5Z957"/>
<dbReference type="EMBL" id="CP041046">
    <property type="protein sequence ID" value="QDE40885.1"/>
    <property type="molecule type" value="Genomic_DNA"/>
</dbReference>
<dbReference type="RefSeq" id="WP_139984810.1">
    <property type="nucleotide sequence ID" value="NZ_CP041046.1"/>
</dbReference>
<sequence length="108" mass="11544">MVLTVDYRETIANRVQTDPSFARALLDEATTMLINGETEAARLLMRDLTHGLMGFEGLARATGTPSKSLHRMLSASGNPGMDALGAIFRQLTRAALHAPAASVHVEPA</sequence>
<name>A0A4Y5Z957_9GAMM</name>
<evidence type="ECO:0000313" key="1">
    <source>
        <dbReference type="EMBL" id="QDE40885.1"/>
    </source>
</evidence>
<evidence type="ECO:0000313" key="2">
    <source>
        <dbReference type="Proteomes" id="UP000316093"/>
    </source>
</evidence>
<accession>A0A4Y5Z957</accession>
<dbReference type="Proteomes" id="UP000316093">
    <property type="component" value="Chromosome"/>
</dbReference>
<gene>
    <name evidence="1" type="ORF">FIV34_17550</name>
</gene>
<dbReference type="OrthoDB" id="9794662at2"/>
<reference evidence="1 2" key="1">
    <citation type="submission" date="2019-06" db="EMBL/GenBank/DDBJ databases">
        <title>A complete genome sequence for Luteibacter pinisoli MAH-14.</title>
        <authorList>
            <person name="Baltrus D.A."/>
        </authorList>
    </citation>
    <scope>NUCLEOTIDE SEQUENCE [LARGE SCALE GENOMIC DNA]</scope>
    <source>
        <strain evidence="1 2">MAH-14</strain>
    </source>
</reference>
<dbReference type="KEGG" id="lpy:FIV34_17550"/>
<keyword evidence="2" id="KW-1185">Reference proteome</keyword>
<proteinExistence type="predicted"/>
<protein>
    <submittedName>
        <fullName evidence="1">Transcriptional regulator</fullName>
    </submittedName>
</protein>
<organism evidence="1 2">
    <name type="scientific">Luteibacter pinisoli</name>
    <dbReference type="NCBI Taxonomy" id="2589080"/>
    <lineage>
        <taxon>Bacteria</taxon>
        <taxon>Pseudomonadati</taxon>
        <taxon>Pseudomonadota</taxon>
        <taxon>Gammaproteobacteria</taxon>
        <taxon>Lysobacterales</taxon>
        <taxon>Rhodanobacteraceae</taxon>
        <taxon>Luteibacter</taxon>
    </lineage>
</organism>